<dbReference type="PANTHER" id="PTHR36215">
    <property type="entry name" value="BLL4998 PROTEIN"/>
    <property type="match status" value="1"/>
</dbReference>
<evidence type="ECO:0008006" key="3">
    <source>
        <dbReference type="Google" id="ProtNLM"/>
    </source>
</evidence>
<dbReference type="EMBL" id="OBQC01000006">
    <property type="protein sequence ID" value="SOC39902.1"/>
    <property type="molecule type" value="Genomic_DNA"/>
</dbReference>
<name>A0A285UDI8_9BACL</name>
<accession>A0A285UDI8</accession>
<proteinExistence type="predicted"/>
<dbReference type="PANTHER" id="PTHR36215:SF1">
    <property type="entry name" value="BLL4998 PROTEIN"/>
    <property type="match status" value="1"/>
</dbReference>
<keyword evidence="2" id="KW-1185">Reference proteome</keyword>
<dbReference type="Proteomes" id="UP000219252">
    <property type="component" value="Unassembled WGS sequence"/>
</dbReference>
<dbReference type="OrthoDB" id="8656394at2"/>
<evidence type="ECO:0000313" key="2">
    <source>
        <dbReference type="Proteomes" id="UP000219252"/>
    </source>
</evidence>
<dbReference type="Pfam" id="PF17723">
    <property type="entry name" value="RHH_8"/>
    <property type="match status" value="1"/>
</dbReference>
<dbReference type="AlphaFoldDB" id="A0A285UDI8"/>
<dbReference type="InterPro" id="IPR010985">
    <property type="entry name" value="Ribbon_hlx_hlx"/>
</dbReference>
<dbReference type="SUPFAM" id="SSF47598">
    <property type="entry name" value="Ribbon-helix-helix"/>
    <property type="match status" value="1"/>
</dbReference>
<reference evidence="2" key="1">
    <citation type="submission" date="2017-08" db="EMBL/GenBank/DDBJ databases">
        <authorList>
            <person name="Varghese N."/>
            <person name="Submissions S."/>
        </authorList>
    </citation>
    <scope>NUCLEOTIDE SEQUENCE [LARGE SCALE GENOMIC DNA]</scope>
    <source>
        <strain evidence="2">JC23</strain>
    </source>
</reference>
<sequence length="133" mass="14937">MAETEKVTINMNVVDLGKVDVLIEQGFYSNRTDFIKTAIRNSLSTYSNVVEPLIQEKSFAVGISYFNKNILEEVSSQNKVLEIKVIGMLVLAEDISEELALRTIKSLKVYGTLKATAQLKEVLKKINKEKIIV</sequence>
<gene>
    <name evidence="1" type="ORF">SAMN05877842_106178</name>
</gene>
<protein>
    <recommendedName>
        <fullName evidence="3">CopG family transcriptional regulator</fullName>
    </recommendedName>
</protein>
<evidence type="ECO:0000313" key="1">
    <source>
        <dbReference type="EMBL" id="SOC39902.1"/>
    </source>
</evidence>
<dbReference type="RefSeq" id="WP_097149560.1">
    <property type="nucleotide sequence ID" value="NZ_OBQC01000006.1"/>
</dbReference>
<organism evidence="1 2">
    <name type="scientific">Ureibacillus acetophenoni</name>
    <dbReference type="NCBI Taxonomy" id="614649"/>
    <lineage>
        <taxon>Bacteria</taxon>
        <taxon>Bacillati</taxon>
        <taxon>Bacillota</taxon>
        <taxon>Bacilli</taxon>
        <taxon>Bacillales</taxon>
        <taxon>Caryophanaceae</taxon>
        <taxon>Ureibacillus</taxon>
    </lineage>
</organism>
<dbReference type="InterPro" id="IPR041088">
    <property type="entry name" value="RHH_8"/>
</dbReference>
<dbReference type="GO" id="GO:0006355">
    <property type="term" value="P:regulation of DNA-templated transcription"/>
    <property type="evidence" value="ECO:0007669"/>
    <property type="project" value="InterPro"/>
</dbReference>